<feature type="non-terminal residue" evidence="1">
    <location>
        <position position="1"/>
    </location>
</feature>
<dbReference type="Proteomes" id="UP001163835">
    <property type="component" value="Unassembled WGS sequence"/>
</dbReference>
<gene>
    <name evidence="1" type="ORF">F5876DRAFT_20745</name>
</gene>
<evidence type="ECO:0000313" key="1">
    <source>
        <dbReference type="EMBL" id="KAJ3803921.1"/>
    </source>
</evidence>
<accession>A0ACC1TGT6</accession>
<proteinExistence type="predicted"/>
<organism evidence="1 2">
    <name type="scientific">Lentinula aff. lateritia</name>
    <dbReference type="NCBI Taxonomy" id="2804960"/>
    <lineage>
        <taxon>Eukaryota</taxon>
        <taxon>Fungi</taxon>
        <taxon>Dikarya</taxon>
        <taxon>Basidiomycota</taxon>
        <taxon>Agaricomycotina</taxon>
        <taxon>Agaricomycetes</taxon>
        <taxon>Agaricomycetidae</taxon>
        <taxon>Agaricales</taxon>
        <taxon>Marasmiineae</taxon>
        <taxon>Omphalotaceae</taxon>
        <taxon>Lentinula</taxon>
    </lineage>
</organism>
<reference evidence="1" key="1">
    <citation type="submission" date="2022-09" db="EMBL/GenBank/DDBJ databases">
        <title>A Global Phylogenomic Analysis of the Shiitake Genus Lentinula.</title>
        <authorList>
            <consortium name="DOE Joint Genome Institute"/>
            <person name="Sierra-Patev S."/>
            <person name="Min B."/>
            <person name="Naranjo-Ortiz M."/>
            <person name="Looney B."/>
            <person name="Konkel Z."/>
            <person name="Slot J.C."/>
            <person name="Sakamoto Y."/>
            <person name="Steenwyk J.L."/>
            <person name="Rokas A."/>
            <person name="Carro J."/>
            <person name="Camarero S."/>
            <person name="Ferreira P."/>
            <person name="Molpeceres G."/>
            <person name="Ruiz-Duenas F.J."/>
            <person name="Serrano A."/>
            <person name="Henrissat B."/>
            <person name="Drula E."/>
            <person name="Hughes K.W."/>
            <person name="Mata J.L."/>
            <person name="Ishikawa N.K."/>
            <person name="Vargas-Isla R."/>
            <person name="Ushijima S."/>
            <person name="Smith C.A."/>
            <person name="Ahrendt S."/>
            <person name="Andreopoulos W."/>
            <person name="He G."/>
            <person name="Labutti K."/>
            <person name="Lipzen A."/>
            <person name="Ng V."/>
            <person name="Riley R."/>
            <person name="Sandor L."/>
            <person name="Barry K."/>
            <person name="Martinez A.T."/>
            <person name="Xiao Y."/>
            <person name="Gibbons J.G."/>
            <person name="Terashima K."/>
            <person name="Grigoriev I.V."/>
            <person name="Hibbett D.S."/>
        </authorList>
    </citation>
    <scope>NUCLEOTIDE SEQUENCE</scope>
    <source>
        <strain evidence="1">TMI1499</strain>
    </source>
</reference>
<dbReference type="EMBL" id="MU796536">
    <property type="protein sequence ID" value="KAJ3803921.1"/>
    <property type="molecule type" value="Genomic_DNA"/>
</dbReference>
<sequence length="80" mass="9013">GVQFFHDHHIALLDIKPDNLLLTESRRLQIIDFDASVRFTHEDQTICGSTGTEGYMAPEVTGDNSVYIPVRADWFSCGMI</sequence>
<feature type="non-terminal residue" evidence="1">
    <location>
        <position position="80"/>
    </location>
</feature>
<name>A0ACC1TGT6_9AGAR</name>
<protein>
    <submittedName>
        <fullName evidence="1">Kinase-like domain-containing protein</fullName>
    </submittedName>
</protein>
<evidence type="ECO:0000313" key="2">
    <source>
        <dbReference type="Proteomes" id="UP001163835"/>
    </source>
</evidence>
<comment type="caution">
    <text evidence="1">The sequence shown here is derived from an EMBL/GenBank/DDBJ whole genome shotgun (WGS) entry which is preliminary data.</text>
</comment>
<keyword evidence="2" id="KW-1185">Reference proteome</keyword>